<keyword evidence="1" id="KW-0175">Coiled coil</keyword>
<gene>
    <name evidence="2" type="ORF">NSIN_30170</name>
</gene>
<evidence type="ECO:0000313" key="3">
    <source>
        <dbReference type="Proteomes" id="UP000232412"/>
    </source>
</evidence>
<dbReference type="Proteomes" id="UP000232412">
    <property type="component" value="Unassembled WGS sequence"/>
</dbReference>
<protein>
    <submittedName>
        <fullName evidence="2">Uncharacterized protein</fullName>
    </submittedName>
</protein>
<proteinExistence type="predicted"/>
<reference evidence="3" key="1">
    <citation type="submission" date="2016-12" db="EMBL/GenBank/DDBJ databases">
        <authorList>
            <person name="Herbold C."/>
        </authorList>
    </citation>
    <scope>NUCLEOTIDE SEQUENCE [LARGE SCALE GENOMIC DNA]</scope>
</reference>
<dbReference type="AlphaFoldDB" id="A0A2H1EHP2"/>
<feature type="coiled-coil region" evidence="1">
    <location>
        <begin position="95"/>
        <end position="122"/>
    </location>
</feature>
<evidence type="ECO:0000313" key="2">
    <source>
        <dbReference type="EMBL" id="SHO46541.1"/>
    </source>
</evidence>
<keyword evidence="3" id="KW-1185">Reference proteome</keyword>
<accession>A0A2H1EHP2</accession>
<dbReference type="EMBL" id="FRFC01000004">
    <property type="protein sequence ID" value="SHO46541.1"/>
    <property type="molecule type" value="Genomic_DNA"/>
</dbReference>
<sequence>MWPYDLRRMMEVFGQPMDMMNSPFAFPRLPPRVNIPSGLSSAGNVKNRIVKDADMMTQKLAEHNIMFQRYAAGLFNMTPNMFMPGHPMHSRMHAIDMLSEENERLKRENLTLKADLGKEKKK</sequence>
<organism evidence="2 3">
    <name type="scientific">Nitrosotalea sinensis</name>
    <dbReference type="NCBI Taxonomy" id="1499975"/>
    <lineage>
        <taxon>Archaea</taxon>
        <taxon>Nitrososphaerota</taxon>
        <taxon>Nitrososphaeria</taxon>
        <taxon>Nitrosotaleales</taxon>
        <taxon>Nitrosotaleaceae</taxon>
        <taxon>Nitrosotalea</taxon>
    </lineage>
</organism>
<name>A0A2H1EHP2_9ARCH</name>
<evidence type="ECO:0000256" key="1">
    <source>
        <dbReference type="SAM" id="Coils"/>
    </source>
</evidence>